<gene>
    <name evidence="1" type="ORF">DW070_02485</name>
</gene>
<evidence type="ECO:0000313" key="1">
    <source>
        <dbReference type="EMBL" id="RGB81749.1"/>
    </source>
</evidence>
<dbReference type="Proteomes" id="UP000260773">
    <property type="component" value="Unassembled WGS sequence"/>
</dbReference>
<evidence type="ECO:0000313" key="2">
    <source>
        <dbReference type="Proteomes" id="UP000260773"/>
    </source>
</evidence>
<keyword evidence="1" id="KW-0418">Kinase</keyword>
<dbReference type="GO" id="GO:0016301">
    <property type="term" value="F:kinase activity"/>
    <property type="evidence" value="ECO:0007669"/>
    <property type="project" value="UniProtKB-KW"/>
</dbReference>
<name>A0A3E2TS54_9FIRM</name>
<dbReference type="Gene3D" id="3.40.50.300">
    <property type="entry name" value="P-loop containing nucleotide triphosphate hydrolases"/>
    <property type="match status" value="1"/>
</dbReference>
<dbReference type="EMBL" id="QVEP01000004">
    <property type="protein sequence ID" value="RGB81749.1"/>
    <property type="molecule type" value="Genomic_DNA"/>
</dbReference>
<dbReference type="SUPFAM" id="SSF52540">
    <property type="entry name" value="P-loop containing nucleoside triphosphate hydrolases"/>
    <property type="match status" value="1"/>
</dbReference>
<organism evidence="1 2">
    <name type="scientific">Coprococcus catus</name>
    <dbReference type="NCBI Taxonomy" id="116085"/>
    <lineage>
        <taxon>Bacteria</taxon>
        <taxon>Bacillati</taxon>
        <taxon>Bacillota</taxon>
        <taxon>Clostridia</taxon>
        <taxon>Lachnospirales</taxon>
        <taxon>Lachnospiraceae</taxon>
        <taxon>Coprococcus</taxon>
    </lineage>
</organism>
<comment type="caution">
    <text evidence="1">The sequence shown here is derived from an EMBL/GenBank/DDBJ whole genome shotgun (WGS) entry which is preliminary data.</text>
</comment>
<dbReference type="RefSeq" id="WP_117527082.1">
    <property type="nucleotide sequence ID" value="NZ_WQPJ01000011.1"/>
</dbReference>
<protein>
    <submittedName>
        <fullName evidence="1">Cytidylate kinase-like family protein</fullName>
    </submittedName>
</protein>
<keyword evidence="1" id="KW-0808">Transferase</keyword>
<dbReference type="AlphaFoldDB" id="A0A3E2TS54"/>
<sequence>MSDKKIIITLGRECGSGGHEIGEKLSKKLGIAFYDKNLIELAAKHSGLDLNVLGATDEKAPSPFISPYAPTIADQLYRAQSDVIRDLSEKESFVIVGRCSNSVLEDREDVLNVFVYAPLRNRVHRVMERHLIDSEDKARKEVLRTDKIRRTYYQYYSEYRWGEHESYDLMIDSSVFGIDGSVDVIVDAINRKFR</sequence>
<proteinExistence type="predicted"/>
<reference evidence="1 2" key="1">
    <citation type="submission" date="2018-08" db="EMBL/GenBank/DDBJ databases">
        <title>A genome reference for cultivated species of the human gut microbiota.</title>
        <authorList>
            <person name="Zou Y."/>
            <person name="Xue W."/>
            <person name="Luo G."/>
        </authorList>
    </citation>
    <scope>NUCLEOTIDE SEQUENCE [LARGE SCALE GENOMIC DNA]</scope>
    <source>
        <strain evidence="1 2">AF45-17</strain>
    </source>
</reference>
<dbReference type="InterPro" id="IPR027417">
    <property type="entry name" value="P-loop_NTPase"/>
</dbReference>
<accession>A0A3E2TS54</accession>
<dbReference type="Pfam" id="PF13189">
    <property type="entry name" value="Cytidylate_kin2"/>
    <property type="match status" value="1"/>
</dbReference>